<accession>A0A644V478</accession>
<sequence length="221" mass="26121">MDKSMLLIIILAILGIIIATLNTEDINNTLNDIKITLEGKTNQQPIAKINIIPNNSTTFPTNYSSKEDSFKNDSFKNYNNYTNNEENLININNTKIYKKNGISFLYPNYWNYDQLNKILSLYQKEYLSRWDDGLIFYISDNSLEEELKIQKIERFKQPVKLTVDGKKAYSLTSTKADYWHYLVIVQKNKTNTYVFIFYCDRELKKKDKILFNEILKTMQLR</sequence>
<protein>
    <submittedName>
        <fullName evidence="1">Uncharacterized protein</fullName>
    </submittedName>
</protein>
<reference evidence="1" key="1">
    <citation type="submission" date="2019-08" db="EMBL/GenBank/DDBJ databases">
        <authorList>
            <person name="Kucharzyk K."/>
            <person name="Murdoch R.W."/>
            <person name="Higgins S."/>
            <person name="Loffler F."/>
        </authorList>
    </citation>
    <scope>NUCLEOTIDE SEQUENCE</scope>
</reference>
<name>A0A644V478_9ZZZZ</name>
<dbReference type="EMBL" id="VSSQ01000217">
    <property type="protein sequence ID" value="MPL86149.1"/>
    <property type="molecule type" value="Genomic_DNA"/>
</dbReference>
<organism evidence="1">
    <name type="scientific">bioreactor metagenome</name>
    <dbReference type="NCBI Taxonomy" id="1076179"/>
    <lineage>
        <taxon>unclassified sequences</taxon>
        <taxon>metagenomes</taxon>
        <taxon>ecological metagenomes</taxon>
    </lineage>
</organism>
<dbReference type="AlphaFoldDB" id="A0A644V478"/>
<gene>
    <name evidence="1" type="ORF">SDC9_32125</name>
</gene>
<proteinExistence type="predicted"/>
<evidence type="ECO:0000313" key="1">
    <source>
        <dbReference type="EMBL" id="MPL86149.1"/>
    </source>
</evidence>
<comment type="caution">
    <text evidence="1">The sequence shown here is derived from an EMBL/GenBank/DDBJ whole genome shotgun (WGS) entry which is preliminary data.</text>
</comment>